<keyword evidence="9" id="KW-1185">Reference proteome</keyword>
<name>A0AAP0JKY3_9MAGN</name>
<evidence type="ECO:0000313" key="8">
    <source>
        <dbReference type="EMBL" id="KAK9135063.1"/>
    </source>
</evidence>
<dbReference type="AlphaFoldDB" id="A0AAP0JKY3"/>
<dbReference type="GO" id="GO:0005049">
    <property type="term" value="F:nuclear export signal receptor activity"/>
    <property type="evidence" value="ECO:0007669"/>
    <property type="project" value="InterPro"/>
</dbReference>
<keyword evidence="6" id="KW-0653">Protein transport</keyword>
<dbReference type="PANTHER" id="PTHR12596:SF2">
    <property type="entry name" value="EXPORTIN-7 ISOFORM X1"/>
    <property type="match status" value="1"/>
</dbReference>
<reference evidence="8 9" key="1">
    <citation type="submission" date="2024-01" db="EMBL/GenBank/DDBJ databases">
        <title>Genome assemblies of Stephania.</title>
        <authorList>
            <person name="Yang L."/>
        </authorList>
    </citation>
    <scope>NUCLEOTIDE SEQUENCE [LARGE SCALE GENOMIC DNA]</scope>
    <source>
        <strain evidence="8">YNDBR</strain>
        <tissue evidence="8">Leaf</tissue>
    </source>
</reference>
<evidence type="ECO:0000313" key="9">
    <source>
        <dbReference type="Proteomes" id="UP001420932"/>
    </source>
</evidence>
<dbReference type="GO" id="GO:0005737">
    <property type="term" value="C:cytoplasm"/>
    <property type="evidence" value="ECO:0007669"/>
    <property type="project" value="UniProtKB-SubCell"/>
</dbReference>
<accession>A0AAP0JKY3</accession>
<gene>
    <name evidence="8" type="ORF">Syun_014393</name>
</gene>
<comment type="similarity">
    <text evidence="3">Belongs to the exportin family.</text>
</comment>
<comment type="subcellular location">
    <subcellularLocation>
        <location evidence="2">Cytoplasm</location>
    </subcellularLocation>
    <subcellularLocation>
        <location evidence="1">Nucleus</location>
    </subcellularLocation>
</comment>
<evidence type="ECO:0000256" key="4">
    <source>
        <dbReference type="ARBA" id="ARBA00022448"/>
    </source>
</evidence>
<keyword evidence="4" id="KW-0813">Transport</keyword>
<sequence length="329" mass="36681">MLSERRKSDLREMSTLVIHRWYICLSEYEEGYARFAVEMFVKLQELALSLALKCLSFDFVGTSLDESSEEFGTVQAPSPWRPVLEDPSNLQIFFDYYAIAKPPISKKVPSAWRPVLEDPSNLQIFFDYYAIAKPHISKEVPSAWRPVLEDASNLQIFFDYYAIAKPPISKEDHGWIEIGSFELNCNEGAVGVNGSHGLNFSIGEVDLVRLTAFVCCSVDEDAKEKLAPYSLCCLGDESYSNGDLEKVGSVYAPFFLFIAICAALRPLFTGYRVSTDVPASRKTLVHRKGDVAWLGDVSGDVAVPGLPWNLGPSHVNTPKELLEGVQAME</sequence>
<evidence type="ECO:0000256" key="7">
    <source>
        <dbReference type="ARBA" id="ARBA00023242"/>
    </source>
</evidence>
<organism evidence="8 9">
    <name type="scientific">Stephania yunnanensis</name>
    <dbReference type="NCBI Taxonomy" id="152371"/>
    <lineage>
        <taxon>Eukaryota</taxon>
        <taxon>Viridiplantae</taxon>
        <taxon>Streptophyta</taxon>
        <taxon>Embryophyta</taxon>
        <taxon>Tracheophyta</taxon>
        <taxon>Spermatophyta</taxon>
        <taxon>Magnoliopsida</taxon>
        <taxon>Ranunculales</taxon>
        <taxon>Menispermaceae</taxon>
        <taxon>Menispermoideae</taxon>
        <taxon>Cissampelideae</taxon>
        <taxon>Stephania</taxon>
    </lineage>
</organism>
<proteinExistence type="inferred from homology"/>
<evidence type="ECO:0000256" key="3">
    <source>
        <dbReference type="ARBA" id="ARBA00009466"/>
    </source>
</evidence>
<evidence type="ECO:0000256" key="1">
    <source>
        <dbReference type="ARBA" id="ARBA00004123"/>
    </source>
</evidence>
<dbReference type="Proteomes" id="UP001420932">
    <property type="component" value="Unassembled WGS sequence"/>
</dbReference>
<dbReference type="PANTHER" id="PTHR12596">
    <property type="entry name" value="EXPORTIN 4,7-RELATED"/>
    <property type="match status" value="1"/>
</dbReference>
<keyword evidence="7" id="KW-0539">Nucleus</keyword>
<evidence type="ECO:0000256" key="5">
    <source>
        <dbReference type="ARBA" id="ARBA00022490"/>
    </source>
</evidence>
<protein>
    <submittedName>
        <fullName evidence="8">Uncharacterized protein</fullName>
    </submittedName>
</protein>
<dbReference type="InterPro" id="IPR044189">
    <property type="entry name" value="XPO4/7-like"/>
</dbReference>
<keyword evidence="5" id="KW-0963">Cytoplasm</keyword>
<dbReference type="GO" id="GO:0006611">
    <property type="term" value="P:protein export from nucleus"/>
    <property type="evidence" value="ECO:0007669"/>
    <property type="project" value="TreeGrafter"/>
</dbReference>
<evidence type="ECO:0000256" key="6">
    <source>
        <dbReference type="ARBA" id="ARBA00022927"/>
    </source>
</evidence>
<dbReference type="EMBL" id="JBBNAF010000006">
    <property type="protein sequence ID" value="KAK9135063.1"/>
    <property type="molecule type" value="Genomic_DNA"/>
</dbReference>
<evidence type="ECO:0000256" key="2">
    <source>
        <dbReference type="ARBA" id="ARBA00004496"/>
    </source>
</evidence>
<dbReference type="GO" id="GO:0005643">
    <property type="term" value="C:nuclear pore"/>
    <property type="evidence" value="ECO:0007669"/>
    <property type="project" value="TreeGrafter"/>
</dbReference>
<comment type="caution">
    <text evidence="8">The sequence shown here is derived from an EMBL/GenBank/DDBJ whole genome shotgun (WGS) entry which is preliminary data.</text>
</comment>